<reference evidence="2 3" key="1">
    <citation type="submission" date="2019-03" db="EMBL/GenBank/DDBJ databases">
        <title>Draft genome sequences of novel Actinobacteria.</title>
        <authorList>
            <person name="Sahin N."/>
            <person name="Ay H."/>
            <person name="Saygin H."/>
        </authorList>
    </citation>
    <scope>NUCLEOTIDE SEQUENCE [LARGE SCALE GENOMIC DNA]</scope>
    <source>
        <strain evidence="2 3">16K404</strain>
    </source>
</reference>
<dbReference type="Gene3D" id="3.30.450.20">
    <property type="entry name" value="PAS domain"/>
    <property type="match status" value="1"/>
</dbReference>
<sequence>MNDTEHRSAMVIADPSGTIVHFNADAELLFGHPAHEAIGATLDLIVPAEHQQAHWAGFHRAMRTAHADLEGNPINLPVVCRDGQIRVFPGVFGVLRDPYGNARGAVATYAAAHQGAQPFTPITETAQQVRPGAG</sequence>
<dbReference type="InterPro" id="IPR035965">
    <property type="entry name" value="PAS-like_dom_sf"/>
</dbReference>
<accession>A0A4R4UWC3</accession>
<name>A0A4R4UWC3_9PSEU</name>
<evidence type="ECO:0000313" key="2">
    <source>
        <dbReference type="EMBL" id="TDC96898.1"/>
    </source>
</evidence>
<organism evidence="2 3">
    <name type="scientific">Saccharopolyspora aridisoli</name>
    <dbReference type="NCBI Taxonomy" id="2530385"/>
    <lineage>
        <taxon>Bacteria</taxon>
        <taxon>Bacillati</taxon>
        <taxon>Actinomycetota</taxon>
        <taxon>Actinomycetes</taxon>
        <taxon>Pseudonocardiales</taxon>
        <taxon>Pseudonocardiaceae</taxon>
        <taxon>Saccharopolyspora</taxon>
    </lineage>
</organism>
<evidence type="ECO:0000313" key="3">
    <source>
        <dbReference type="Proteomes" id="UP000294744"/>
    </source>
</evidence>
<comment type="caution">
    <text evidence="2">The sequence shown here is derived from an EMBL/GenBank/DDBJ whole genome shotgun (WGS) entry which is preliminary data.</text>
</comment>
<dbReference type="Pfam" id="PF00989">
    <property type="entry name" value="PAS"/>
    <property type="match status" value="1"/>
</dbReference>
<dbReference type="OrthoDB" id="3687827at2"/>
<dbReference type="Proteomes" id="UP000294744">
    <property type="component" value="Unassembled WGS sequence"/>
</dbReference>
<dbReference type="RefSeq" id="WP_132618649.1">
    <property type="nucleotide sequence ID" value="NZ_SMKV01000001.1"/>
</dbReference>
<feature type="domain" description="PAS" evidence="1">
    <location>
        <begin position="1"/>
        <end position="65"/>
    </location>
</feature>
<gene>
    <name evidence="2" type="ORF">E1161_01415</name>
</gene>
<dbReference type="EMBL" id="SMKV01000001">
    <property type="protein sequence ID" value="TDC96898.1"/>
    <property type="molecule type" value="Genomic_DNA"/>
</dbReference>
<dbReference type="GO" id="GO:0006355">
    <property type="term" value="P:regulation of DNA-templated transcription"/>
    <property type="evidence" value="ECO:0007669"/>
    <property type="project" value="InterPro"/>
</dbReference>
<proteinExistence type="predicted"/>
<dbReference type="PROSITE" id="PS50112">
    <property type="entry name" value="PAS"/>
    <property type="match status" value="1"/>
</dbReference>
<dbReference type="NCBIfam" id="TIGR00229">
    <property type="entry name" value="sensory_box"/>
    <property type="match status" value="1"/>
</dbReference>
<dbReference type="InterPro" id="IPR000014">
    <property type="entry name" value="PAS"/>
</dbReference>
<dbReference type="InterPro" id="IPR013767">
    <property type="entry name" value="PAS_fold"/>
</dbReference>
<evidence type="ECO:0000259" key="1">
    <source>
        <dbReference type="PROSITE" id="PS50112"/>
    </source>
</evidence>
<dbReference type="SUPFAM" id="SSF55785">
    <property type="entry name" value="PYP-like sensor domain (PAS domain)"/>
    <property type="match status" value="1"/>
</dbReference>
<keyword evidence="3" id="KW-1185">Reference proteome</keyword>
<dbReference type="CDD" id="cd00130">
    <property type="entry name" value="PAS"/>
    <property type="match status" value="1"/>
</dbReference>
<dbReference type="AlphaFoldDB" id="A0A4R4UWC3"/>
<protein>
    <submittedName>
        <fullName evidence="2">PAS domain S-box protein</fullName>
    </submittedName>
</protein>